<dbReference type="EMBL" id="JBHSMC010000005">
    <property type="protein sequence ID" value="MFC5464445.1"/>
    <property type="molecule type" value="Genomic_DNA"/>
</dbReference>
<dbReference type="Pfam" id="PF14504">
    <property type="entry name" value="CAP_assoc_N"/>
    <property type="match status" value="1"/>
</dbReference>
<dbReference type="Gene3D" id="3.40.33.10">
    <property type="entry name" value="CAP"/>
    <property type="match status" value="1"/>
</dbReference>
<sequence length="372" mass="43457">MSKIKYFFPIILLVGALWYFYGEDFKQSGINGVVNDIQEDMKRIQEHPTINAVEEKIIQQFQLWKDKFSDNSGVEDNIIRDKRQADPTENQSFSMNNIRLGDEKAEIEKIVGAPKRITMNEYGVNWVTYHNNYQNFIMIAYDKEDKVAGIYSNQDLLSSTMNITFESTRDVILEAYKPLTSIQKGWVHYQFQHNDEYDIFRVDGNYVTIFYDKHESNTVTAIQIISKELEDQKKKIFGEPNTKLIEGFEYQLFDLTNATRVNHGLSILKWNEEVMKTARKHSKDMADNNYFSHTNLDGLSPFERMENDNIHYVMAGENLASGQISSIYAHEGLMNSIGHRENILQKDFEELGVGVSFNDEWRPYYTENFLKK</sequence>
<dbReference type="InterPro" id="IPR029410">
    <property type="entry name" value="CAP_assoc"/>
</dbReference>
<reference evidence="4" key="1">
    <citation type="journal article" date="2019" name="Int. J. Syst. Evol. Microbiol.">
        <title>The Global Catalogue of Microorganisms (GCM) 10K type strain sequencing project: providing services to taxonomists for standard genome sequencing and annotation.</title>
        <authorList>
            <consortium name="The Broad Institute Genomics Platform"/>
            <consortium name="The Broad Institute Genome Sequencing Center for Infectious Disease"/>
            <person name="Wu L."/>
            <person name="Ma J."/>
        </authorList>
    </citation>
    <scope>NUCLEOTIDE SEQUENCE [LARGE SCALE GENOMIC DNA]</scope>
    <source>
        <strain evidence="4">CGMCC 1.12237</strain>
    </source>
</reference>
<dbReference type="Proteomes" id="UP001596147">
    <property type="component" value="Unassembled WGS sequence"/>
</dbReference>
<evidence type="ECO:0000313" key="3">
    <source>
        <dbReference type="EMBL" id="MFC5464445.1"/>
    </source>
</evidence>
<evidence type="ECO:0000259" key="1">
    <source>
        <dbReference type="Pfam" id="PF00188"/>
    </source>
</evidence>
<name>A0ABW0LFD2_9BACI</name>
<dbReference type="SUPFAM" id="SSF55797">
    <property type="entry name" value="PR-1-like"/>
    <property type="match status" value="1"/>
</dbReference>
<dbReference type="CDD" id="cd05379">
    <property type="entry name" value="CAP_bacterial"/>
    <property type="match status" value="1"/>
</dbReference>
<dbReference type="InterPro" id="IPR035940">
    <property type="entry name" value="CAP_sf"/>
</dbReference>
<dbReference type="Pfam" id="PF00188">
    <property type="entry name" value="CAP"/>
    <property type="match status" value="1"/>
</dbReference>
<dbReference type="InterPro" id="IPR014044">
    <property type="entry name" value="CAP_dom"/>
</dbReference>
<gene>
    <name evidence="3" type="ORF">ACFPM4_06675</name>
</gene>
<dbReference type="PANTHER" id="PTHR31157:SF1">
    <property type="entry name" value="SCP DOMAIN-CONTAINING PROTEIN"/>
    <property type="match status" value="1"/>
</dbReference>
<dbReference type="PANTHER" id="PTHR31157">
    <property type="entry name" value="SCP DOMAIN-CONTAINING PROTEIN"/>
    <property type="match status" value="1"/>
</dbReference>
<keyword evidence="4" id="KW-1185">Reference proteome</keyword>
<comment type="caution">
    <text evidence="3">The sequence shown here is derived from an EMBL/GenBank/DDBJ whole genome shotgun (WGS) entry which is preliminary data.</text>
</comment>
<organism evidence="3 4">
    <name type="scientific">Lederbergia graminis</name>
    <dbReference type="NCBI Taxonomy" id="735518"/>
    <lineage>
        <taxon>Bacteria</taxon>
        <taxon>Bacillati</taxon>
        <taxon>Bacillota</taxon>
        <taxon>Bacilli</taxon>
        <taxon>Bacillales</taxon>
        <taxon>Bacillaceae</taxon>
        <taxon>Lederbergia</taxon>
    </lineage>
</organism>
<proteinExistence type="predicted"/>
<dbReference type="RefSeq" id="WP_382349295.1">
    <property type="nucleotide sequence ID" value="NZ_JBHSMC010000005.1"/>
</dbReference>
<accession>A0ABW0LFD2</accession>
<feature type="domain" description="SCP" evidence="1">
    <location>
        <begin position="253"/>
        <end position="367"/>
    </location>
</feature>
<protein>
    <submittedName>
        <fullName evidence="3">CAP-associated domain-containing protein</fullName>
    </submittedName>
</protein>
<feature type="domain" description="CAP-associated" evidence="2">
    <location>
        <begin position="100"/>
        <end position="234"/>
    </location>
</feature>
<evidence type="ECO:0000313" key="4">
    <source>
        <dbReference type="Proteomes" id="UP001596147"/>
    </source>
</evidence>
<evidence type="ECO:0000259" key="2">
    <source>
        <dbReference type="Pfam" id="PF14504"/>
    </source>
</evidence>